<accession>A0A8K0KW92</accession>
<dbReference type="GO" id="GO:0005737">
    <property type="term" value="C:cytoplasm"/>
    <property type="evidence" value="ECO:0007669"/>
    <property type="project" value="UniProtKB-SubCell"/>
</dbReference>
<gene>
    <name evidence="5" type="ORF">KVT40_008112</name>
</gene>
<comment type="subcellular location">
    <subcellularLocation>
        <location evidence="1">Cytoplasm</location>
    </subcellularLocation>
</comment>
<keyword evidence="3" id="KW-0175">Coiled coil</keyword>
<evidence type="ECO:0008006" key="7">
    <source>
        <dbReference type="Google" id="ProtNLM"/>
    </source>
</evidence>
<evidence type="ECO:0000256" key="4">
    <source>
        <dbReference type="SAM" id="MobiDB-lite"/>
    </source>
</evidence>
<evidence type="ECO:0000256" key="1">
    <source>
        <dbReference type="ARBA" id="ARBA00004496"/>
    </source>
</evidence>
<dbReference type="InterPro" id="IPR028133">
    <property type="entry name" value="Dynamitin"/>
</dbReference>
<evidence type="ECO:0000313" key="6">
    <source>
        <dbReference type="Proteomes" id="UP000809789"/>
    </source>
</evidence>
<dbReference type="Proteomes" id="UP000809789">
    <property type="component" value="Unassembled WGS sequence"/>
</dbReference>
<feature type="region of interest" description="Disordered" evidence="4">
    <location>
        <begin position="141"/>
        <end position="164"/>
    </location>
</feature>
<proteinExistence type="predicted"/>
<feature type="compositionally biased region" description="Basic and acidic residues" evidence="4">
    <location>
        <begin position="141"/>
        <end position="159"/>
    </location>
</feature>
<evidence type="ECO:0000256" key="3">
    <source>
        <dbReference type="SAM" id="Coils"/>
    </source>
</evidence>
<dbReference type="PANTHER" id="PTHR15346">
    <property type="entry name" value="DYNACTIN SUBUNIT"/>
    <property type="match status" value="1"/>
</dbReference>
<comment type="caution">
    <text evidence="5">The sequence shown here is derived from an EMBL/GenBank/DDBJ whole genome shotgun (WGS) entry which is preliminary data.</text>
</comment>
<feature type="region of interest" description="Disordered" evidence="4">
    <location>
        <begin position="291"/>
        <end position="310"/>
    </location>
</feature>
<organism evidence="5 6">
    <name type="scientific">Elsinoe batatas</name>
    <dbReference type="NCBI Taxonomy" id="2601811"/>
    <lineage>
        <taxon>Eukaryota</taxon>
        <taxon>Fungi</taxon>
        <taxon>Dikarya</taxon>
        <taxon>Ascomycota</taxon>
        <taxon>Pezizomycotina</taxon>
        <taxon>Dothideomycetes</taxon>
        <taxon>Dothideomycetidae</taxon>
        <taxon>Myriangiales</taxon>
        <taxon>Elsinoaceae</taxon>
        <taxon>Elsinoe</taxon>
    </lineage>
</organism>
<feature type="compositionally biased region" description="Low complexity" evidence="4">
    <location>
        <begin position="291"/>
        <end position="300"/>
    </location>
</feature>
<evidence type="ECO:0000313" key="5">
    <source>
        <dbReference type="EMBL" id="KAG8623136.1"/>
    </source>
</evidence>
<feature type="compositionally biased region" description="Acidic residues" evidence="4">
    <location>
        <begin position="13"/>
        <end position="29"/>
    </location>
</feature>
<feature type="region of interest" description="Disordered" evidence="4">
    <location>
        <begin position="93"/>
        <end position="119"/>
    </location>
</feature>
<dbReference type="Pfam" id="PF04912">
    <property type="entry name" value="Dynamitin"/>
    <property type="match status" value="1"/>
</dbReference>
<dbReference type="AlphaFoldDB" id="A0A8K0KW92"/>
<dbReference type="GO" id="GO:0007017">
    <property type="term" value="P:microtubule-based process"/>
    <property type="evidence" value="ECO:0007669"/>
    <property type="project" value="InterPro"/>
</dbReference>
<name>A0A8K0KW92_9PEZI</name>
<protein>
    <recommendedName>
        <fullName evidence="7">Dynactin subunit</fullName>
    </recommendedName>
</protein>
<dbReference type="EMBL" id="JAESVG020000010">
    <property type="protein sequence ID" value="KAG8623136.1"/>
    <property type="molecule type" value="Genomic_DNA"/>
</dbReference>
<feature type="region of interest" description="Disordered" evidence="4">
    <location>
        <begin position="12"/>
        <end position="76"/>
    </location>
</feature>
<dbReference type="OrthoDB" id="3794485at2759"/>
<dbReference type="GO" id="GO:0005869">
    <property type="term" value="C:dynactin complex"/>
    <property type="evidence" value="ECO:0007669"/>
    <property type="project" value="InterPro"/>
</dbReference>
<sequence>MAQVRKYAHLLDIDDAPDVYESPEIEESNQDTARSPSVSDGEGDDADATGVSRSRLQLDQARGRFESSRVDASAADFSDRVAAKKQSYIVSTRRKARSVVNASEEIGAESGSEGDDDEGLARRVARLNREIAEVKAVLRQRGEKEEIQEGTKASSEGEVKTPGPEDITALSRALDSIHESQRQAISAHARLAKQLASPLPSSTVPAPQTTQLASSADSIDEAALSKIASFDARLNTLETSLGLHVTDISSDSSIVPILPTLSLLDQQIALLSSPDNVPNLEVKLKTLQTLQTGTAQSTTTKTDDDDSNSTSLTVEEITQLRSLYALIPTLNDLGPSVPAILARLRSLRHLHADAAQASQLLSDLEKRQDETDKELKAWRTGMEKVEEAIQRAEKGFKTNVDEVEKWVQELETKVKDLDTES</sequence>
<evidence type="ECO:0000256" key="2">
    <source>
        <dbReference type="ARBA" id="ARBA00022490"/>
    </source>
</evidence>
<feature type="coiled-coil region" evidence="3">
    <location>
        <begin position="347"/>
        <end position="374"/>
    </location>
</feature>
<keyword evidence="2" id="KW-0963">Cytoplasm</keyword>
<feature type="compositionally biased region" description="Low complexity" evidence="4">
    <location>
        <begin position="102"/>
        <end position="111"/>
    </location>
</feature>
<keyword evidence="6" id="KW-1185">Reference proteome</keyword>
<reference evidence="5" key="1">
    <citation type="submission" date="2021-07" db="EMBL/GenBank/DDBJ databases">
        <title>Elsinoe batatas strain:CRI-CJ2 Genome sequencing and assembly.</title>
        <authorList>
            <person name="Huang L."/>
        </authorList>
    </citation>
    <scope>NUCLEOTIDE SEQUENCE</scope>
    <source>
        <strain evidence="5">CRI-CJ2</strain>
    </source>
</reference>